<reference evidence="1 2" key="1">
    <citation type="submission" date="2016-04" db="EMBL/GenBank/DDBJ databases">
        <title>Complete genome sequence of Thermococcus pacificus type strain P4.</title>
        <authorList>
            <person name="Oger P.M."/>
        </authorList>
    </citation>
    <scope>NUCLEOTIDE SEQUENCE [LARGE SCALE GENOMIC DNA]</scope>
    <source>
        <strain evidence="1 2">P-4</strain>
    </source>
</reference>
<evidence type="ECO:0000313" key="2">
    <source>
        <dbReference type="Proteomes" id="UP000197418"/>
    </source>
</evidence>
<dbReference type="KEGG" id="tpaf:A3L08_00495"/>
<dbReference type="GeneID" id="33314703"/>
<gene>
    <name evidence="1" type="ORF">A3L08_00495</name>
</gene>
<dbReference type="EMBL" id="CP015102">
    <property type="protein sequence ID" value="ASJ05919.1"/>
    <property type="molecule type" value="Genomic_DNA"/>
</dbReference>
<accession>A0A218P566</accession>
<proteinExistence type="predicted"/>
<dbReference type="Proteomes" id="UP000197418">
    <property type="component" value="Chromosome"/>
</dbReference>
<keyword evidence="2" id="KW-1185">Reference proteome</keyword>
<name>A0A218P566_9EURY</name>
<evidence type="ECO:0008006" key="3">
    <source>
        <dbReference type="Google" id="ProtNLM"/>
    </source>
</evidence>
<evidence type="ECO:0000313" key="1">
    <source>
        <dbReference type="EMBL" id="ASJ05919.1"/>
    </source>
</evidence>
<dbReference type="AlphaFoldDB" id="A0A218P566"/>
<protein>
    <recommendedName>
        <fullName evidence="3">DUF505 domain-containing protein</fullName>
    </recommendedName>
</protein>
<organism evidence="1 2">
    <name type="scientific">Thermococcus pacificus</name>
    <dbReference type="NCBI Taxonomy" id="71998"/>
    <lineage>
        <taxon>Archaea</taxon>
        <taxon>Methanobacteriati</taxon>
        <taxon>Methanobacteriota</taxon>
        <taxon>Thermococci</taxon>
        <taxon>Thermococcales</taxon>
        <taxon>Thermococcaceae</taxon>
        <taxon>Thermococcus</taxon>
    </lineage>
</organism>
<dbReference type="InterPro" id="IPR007548">
    <property type="entry name" value="DUF505"/>
</dbReference>
<dbReference type="RefSeq" id="WP_088853182.1">
    <property type="nucleotide sequence ID" value="NZ_CP015102.1"/>
</dbReference>
<sequence length="569" mass="64665">MYLKKRHIEILREMKKTESQAEIETKLPEEFQIRAIELYILGFAELEGGKIKLTEAGRKLLEISDSLNLAELPDVIADTEIMKMLELLEETGKISESWLEKLKERKLADENGLTEFGKALLQIYRETHPVVYLTPEIASFLRGMPKLGTLDELVTFKNSRLYGDNIVNALQAMRLLLISPPTEKGRAFTTTPAAKLALRALNMIPVFARAIVLRKEDFEALKAGKTNAELESMGLSDERGATEFGKAMMETYEAMGRVEEKVLPIYLLEDELNVLKAIQEIEKKYETNPDILPTEKEIAKRVDVEDLGAVLHLLESKELIERRLVKNKDTYWLTEWGKEAITFGTVSPDAMKAVTYAESGDVPIAEWVIKAQEEGVVKAGITDKGRFYLKLSREIRRKPYLTRYDAAILAKLPKKKYIHRNELIELVQNYVGGDEKEIVRAIGEAEAKGFVVELQNEMVKLTELGEKVKTALENAKLQEIVKVKFSVTPTLYNVLKVIYDNLETFNRIWKEKGEARGYKMEEVDVIRKHLSLSDDEIKKALTMLRELGFLGSKSLTEAGKTLVEAYMAI</sequence>
<dbReference type="Pfam" id="PF04458">
    <property type="entry name" value="DUF505"/>
    <property type="match status" value="2"/>
</dbReference>
<dbReference type="OrthoDB" id="63976at2157"/>